<evidence type="ECO:0000313" key="4">
    <source>
        <dbReference type="EMBL" id="MBB4245698.1"/>
    </source>
</evidence>
<evidence type="ECO:0000313" key="5">
    <source>
        <dbReference type="Proteomes" id="UP000587070"/>
    </source>
</evidence>
<protein>
    <submittedName>
        <fullName evidence="4">Molybdate transport system regulatory protein</fullName>
    </submittedName>
</protein>
<dbReference type="PANTHER" id="PTHR30432:SF1">
    <property type="entry name" value="DNA-BINDING TRANSCRIPTIONAL DUAL REGULATOR MODE"/>
    <property type="match status" value="1"/>
</dbReference>
<dbReference type="EMBL" id="JACIGE010000001">
    <property type="protein sequence ID" value="MBB4245698.1"/>
    <property type="molecule type" value="Genomic_DNA"/>
</dbReference>
<dbReference type="NCBIfam" id="TIGR00638">
    <property type="entry name" value="Mop"/>
    <property type="match status" value="2"/>
</dbReference>
<gene>
    <name evidence="4" type="ORF">GGD90_000047</name>
</gene>
<dbReference type="OrthoDB" id="9800709at2"/>
<comment type="caution">
    <text evidence="4">The sequence shown here is derived from an EMBL/GenBank/DDBJ whole genome shotgun (WGS) entry which is preliminary data.</text>
</comment>
<feature type="domain" description="Mop" evidence="3">
    <location>
        <begin position="2"/>
        <end position="68"/>
    </location>
</feature>
<evidence type="ECO:0000259" key="3">
    <source>
        <dbReference type="PROSITE" id="PS51866"/>
    </source>
</evidence>
<dbReference type="GO" id="GO:0015689">
    <property type="term" value="P:molybdate ion transport"/>
    <property type="evidence" value="ECO:0007669"/>
    <property type="project" value="InterPro"/>
</dbReference>
<evidence type="ECO:0000256" key="1">
    <source>
        <dbReference type="ARBA" id="ARBA00022505"/>
    </source>
</evidence>
<dbReference type="PROSITE" id="PS51866">
    <property type="entry name" value="MOP"/>
    <property type="match status" value="2"/>
</dbReference>
<feature type="domain" description="Mop" evidence="3">
    <location>
        <begin position="74"/>
        <end position="140"/>
    </location>
</feature>
<proteinExistence type="predicted"/>
<evidence type="ECO:0000256" key="2">
    <source>
        <dbReference type="PROSITE-ProRule" id="PRU01213"/>
    </source>
</evidence>
<sequence>MAISARNVFKGKVTSIKEGPINAEVEITTAGGDTIVATLTDASVKSLALAVGKDAVGVVKASWVTLLAGTPEYRFSARNQLPGTVTGLGKGAINDLVTIKLAGGSTVSAVVTHEAITELGLKEGSSVVALFKASHVLVGVPA</sequence>
<dbReference type="Gene3D" id="2.40.50.100">
    <property type="match status" value="2"/>
</dbReference>
<dbReference type="InterPro" id="IPR051815">
    <property type="entry name" value="Molybdate_resp_trans_reg"/>
</dbReference>
<accession>A0A840G4N1</accession>
<dbReference type="SUPFAM" id="SSF50331">
    <property type="entry name" value="MOP-like"/>
    <property type="match status" value="2"/>
</dbReference>
<dbReference type="InterPro" id="IPR008995">
    <property type="entry name" value="Mo/tungstate-bd_C_term_dom"/>
</dbReference>
<dbReference type="RefSeq" id="WP_153117132.1">
    <property type="nucleotide sequence ID" value="NZ_JACIGE010000001.1"/>
</dbReference>
<dbReference type="Pfam" id="PF03459">
    <property type="entry name" value="TOBE"/>
    <property type="match status" value="2"/>
</dbReference>
<organism evidence="4 5">
    <name type="scientific">Rhodocyclus tenuis</name>
    <name type="common">Rhodospirillum tenue</name>
    <dbReference type="NCBI Taxonomy" id="1066"/>
    <lineage>
        <taxon>Bacteria</taxon>
        <taxon>Pseudomonadati</taxon>
        <taxon>Pseudomonadota</taxon>
        <taxon>Betaproteobacteria</taxon>
        <taxon>Rhodocyclales</taxon>
        <taxon>Rhodocyclaceae</taxon>
        <taxon>Rhodocyclus</taxon>
    </lineage>
</organism>
<keyword evidence="1 2" id="KW-0500">Molybdenum</keyword>
<dbReference type="AlphaFoldDB" id="A0A840G4N1"/>
<dbReference type="InterPro" id="IPR005116">
    <property type="entry name" value="Transp-assoc_OB_typ1"/>
</dbReference>
<dbReference type="Proteomes" id="UP000587070">
    <property type="component" value="Unassembled WGS sequence"/>
</dbReference>
<dbReference type="PANTHER" id="PTHR30432">
    <property type="entry name" value="TRANSCRIPTIONAL REGULATOR MODE"/>
    <property type="match status" value="1"/>
</dbReference>
<dbReference type="InterPro" id="IPR004606">
    <property type="entry name" value="Mop_domain"/>
</dbReference>
<name>A0A840G4N1_RHOTE</name>
<keyword evidence="5" id="KW-1185">Reference proteome</keyword>
<reference evidence="4 5" key="1">
    <citation type="submission" date="2020-08" db="EMBL/GenBank/DDBJ databases">
        <title>Genome sequencing of Purple Non-Sulfur Bacteria from various extreme environments.</title>
        <authorList>
            <person name="Mayer M."/>
        </authorList>
    </citation>
    <scope>NUCLEOTIDE SEQUENCE [LARGE SCALE GENOMIC DNA]</scope>
    <source>
        <strain evidence="4 5">2761</strain>
    </source>
</reference>